<proteinExistence type="predicted"/>
<dbReference type="Pfam" id="PF01423">
    <property type="entry name" value="LSM"/>
    <property type="match status" value="1"/>
</dbReference>
<dbReference type="Gene3D" id="2.30.30.100">
    <property type="match status" value="1"/>
</dbReference>
<evidence type="ECO:0000259" key="1">
    <source>
        <dbReference type="PROSITE" id="PS52002"/>
    </source>
</evidence>
<organism evidence="2 3">
    <name type="scientific">Trichodelitschia bisporula</name>
    <dbReference type="NCBI Taxonomy" id="703511"/>
    <lineage>
        <taxon>Eukaryota</taxon>
        <taxon>Fungi</taxon>
        <taxon>Dikarya</taxon>
        <taxon>Ascomycota</taxon>
        <taxon>Pezizomycotina</taxon>
        <taxon>Dothideomycetes</taxon>
        <taxon>Dothideomycetes incertae sedis</taxon>
        <taxon>Phaeotrichales</taxon>
        <taxon>Phaeotrichaceae</taxon>
        <taxon>Trichodelitschia</taxon>
    </lineage>
</organism>
<protein>
    <recommendedName>
        <fullName evidence="1">Sm domain-containing protein</fullName>
    </recommendedName>
</protein>
<dbReference type="PANTHER" id="PTHR10701">
    <property type="entry name" value="SMALL NUCLEAR RIBONUCLEOPROTEIN-ASSOCIATED PROTEIN B AND N"/>
    <property type="match status" value="1"/>
</dbReference>
<dbReference type="CDD" id="cd06168">
    <property type="entry name" value="LSMD1"/>
    <property type="match status" value="1"/>
</dbReference>
<dbReference type="GO" id="GO:0031417">
    <property type="term" value="C:NatC complex"/>
    <property type="evidence" value="ECO:0007669"/>
    <property type="project" value="InterPro"/>
</dbReference>
<feature type="non-terminal residue" evidence="2">
    <location>
        <position position="82"/>
    </location>
</feature>
<reference evidence="2" key="1">
    <citation type="journal article" date="2020" name="Stud. Mycol.">
        <title>101 Dothideomycetes genomes: a test case for predicting lifestyles and emergence of pathogens.</title>
        <authorList>
            <person name="Haridas S."/>
            <person name="Albert R."/>
            <person name="Binder M."/>
            <person name="Bloem J."/>
            <person name="Labutti K."/>
            <person name="Salamov A."/>
            <person name="Andreopoulos B."/>
            <person name="Baker S."/>
            <person name="Barry K."/>
            <person name="Bills G."/>
            <person name="Bluhm B."/>
            <person name="Cannon C."/>
            <person name="Castanera R."/>
            <person name="Culley D."/>
            <person name="Daum C."/>
            <person name="Ezra D."/>
            <person name="Gonzalez J."/>
            <person name="Henrissat B."/>
            <person name="Kuo A."/>
            <person name="Liang C."/>
            <person name="Lipzen A."/>
            <person name="Lutzoni F."/>
            <person name="Magnuson J."/>
            <person name="Mondo S."/>
            <person name="Nolan M."/>
            <person name="Ohm R."/>
            <person name="Pangilinan J."/>
            <person name="Park H.-J."/>
            <person name="Ramirez L."/>
            <person name="Alfaro M."/>
            <person name="Sun H."/>
            <person name="Tritt A."/>
            <person name="Yoshinaga Y."/>
            <person name="Zwiers L.-H."/>
            <person name="Turgeon B."/>
            <person name="Goodwin S."/>
            <person name="Spatafora J."/>
            <person name="Crous P."/>
            <person name="Grigoriev I."/>
        </authorList>
    </citation>
    <scope>NUCLEOTIDE SEQUENCE</scope>
    <source>
        <strain evidence="2">CBS 262.69</strain>
    </source>
</reference>
<dbReference type="InterPro" id="IPR034110">
    <property type="entry name" value="LSMD1_Sm"/>
</dbReference>
<dbReference type="AlphaFoldDB" id="A0A6G1I2K6"/>
<feature type="domain" description="Sm" evidence="1">
    <location>
        <begin position="1"/>
        <end position="82"/>
    </location>
</feature>
<name>A0A6G1I2K6_9PEZI</name>
<dbReference type="InterPro" id="IPR001163">
    <property type="entry name" value="Sm_dom_euk/arc"/>
</dbReference>
<dbReference type="PROSITE" id="PS52002">
    <property type="entry name" value="SM"/>
    <property type="match status" value="1"/>
</dbReference>
<dbReference type="OrthoDB" id="368909at2759"/>
<dbReference type="SMART" id="SM00651">
    <property type="entry name" value="Sm"/>
    <property type="match status" value="1"/>
</dbReference>
<evidence type="ECO:0000313" key="3">
    <source>
        <dbReference type="Proteomes" id="UP000799640"/>
    </source>
</evidence>
<gene>
    <name evidence="2" type="ORF">EJ06DRAFT_458288</name>
</gene>
<dbReference type="InterPro" id="IPR047575">
    <property type="entry name" value="Sm"/>
</dbReference>
<dbReference type="SUPFAM" id="SSF50182">
    <property type="entry name" value="Sm-like ribonucleoproteins"/>
    <property type="match status" value="1"/>
</dbReference>
<dbReference type="Proteomes" id="UP000799640">
    <property type="component" value="Unassembled WGS sequence"/>
</dbReference>
<feature type="non-terminal residue" evidence="2">
    <location>
        <position position="1"/>
    </location>
</feature>
<evidence type="ECO:0000313" key="2">
    <source>
        <dbReference type="EMBL" id="KAF2402543.1"/>
    </source>
</evidence>
<dbReference type="InterPro" id="IPR010920">
    <property type="entry name" value="LSM_dom_sf"/>
</dbReference>
<dbReference type="GO" id="GO:0003723">
    <property type="term" value="F:RNA binding"/>
    <property type="evidence" value="ECO:0007669"/>
    <property type="project" value="InterPro"/>
</dbReference>
<dbReference type="EMBL" id="ML996691">
    <property type="protein sequence ID" value="KAF2402543.1"/>
    <property type="molecule type" value="Genomic_DNA"/>
</dbReference>
<accession>A0A6G1I2K6</accession>
<dbReference type="PANTHER" id="PTHR10701:SF5">
    <property type="entry name" value="N-ALPHA-ACETYLTRANSFERASE 38, NATC AUXILIARY SUBUNIT"/>
    <property type="match status" value="1"/>
</dbReference>
<keyword evidence="3" id="KW-1185">Reference proteome</keyword>
<sequence length="82" mass="9145">LSQFLTRTLRITTTDQRMFTGQMKCTDRECNIILSNTHEYRPPTTAEMSAPQNANPAGVDPASRYVGLVVVPGKHIVRIEAE</sequence>
<dbReference type="InterPro" id="IPR050914">
    <property type="entry name" value="snRNP_SmB/NAA38-like"/>
</dbReference>